<dbReference type="Pfam" id="PF00753">
    <property type="entry name" value="Lactamase_B"/>
    <property type="match status" value="1"/>
</dbReference>
<evidence type="ECO:0000259" key="2">
    <source>
        <dbReference type="SMART" id="SM00849"/>
    </source>
</evidence>
<feature type="transmembrane region" description="Helical" evidence="1">
    <location>
        <begin position="299"/>
        <end position="323"/>
    </location>
</feature>
<reference evidence="3 4" key="1">
    <citation type="submission" date="2018-08" db="EMBL/GenBank/DDBJ databases">
        <title>A genome reference for cultivated species of the human gut microbiota.</title>
        <authorList>
            <person name="Zou Y."/>
            <person name="Xue W."/>
            <person name="Luo G."/>
        </authorList>
    </citation>
    <scope>NUCLEOTIDE SEQUENCE [LARGE SCALE GENOMIC DNA]</scope>
    <source>
        <strain evidence="3 4">AM07-24</strain>
    </source>
</reference>
<dbReference type="STRING" id="1776384.GCA_900086585_03744"/>
<feature type="transmembrane region" description="Helical" evidence="1">
    <location>
        <begin position="116"/>
        <end position="134"/>
    </location>
</feature>
<comment type="caution">
    <text evidence="3">The sequence shown here is derived from an EMBL/GenBank/DDBJ whole genome shotgun (WGS) entry which is preliminary data.</text>
</comment>
<dbReference type="SUPFAM" id="SSF56281">
    <property type="entry name" value="Metallo-hydrolase/oxidoreductase"/>
    <property type="match status" value="1"/>
</dbReference>
<dbReference type="RefSeq" id="WP_118334742.1">
    <property type="nucleotide sequence ID" value="NZ_AP025567.1"/>
</dbReference>
<evidence type="ECO:0000313" key="3">
    <source>
        <dbReference type="EMBL" id="RHJ88162.1"/>
    </source>
</evidence>
<feature type="transmembrane region" description="Helical" evidence="1">
    <location>
        <begin position="185"/>
        <end position="205"/>
    </location>
</feature>
<name>A0A415E3E8_9FIRM</name>
<dbReference type="EMBL" id="QRMS01000002">
    <property type="protein sequence ID" value="RHJ88162.1"/>
    <property type="molecule type" value="Genomic_DNA"/>
</dbReference>
<dbReference type="InterPro" id="IPR001279">
    <property type="entry name" value="Metallo-B-lactamas"/>
</dbReference>
<accession>A0A415E3E8</accession>
<dbReference type="Gene3D" id="3.60.15.10">
    <property type="entry name" value="Ribonuclease Z/Hydroxyacylglutathione hydrolase-like"/>
    <property type="match status" value="1"/>
</dbReference>
<proteinExistence type="predicted"/>
<dbReference type="GO" id="GO:0016787">
    <property type="term" value="F:hydrolase activity"/>
    <property type="evidence" value="ECO:0007669"/>
    <property type="project" value="UniProtKB-KW"/>
</dbReference>
<feature type="transmembrane region" description="Helical" evidence="1">
    <location>
        <begin position="83"/>
        <end position="104"/>
    </location>
</feature>
<dbReference type="OrthoDB" id="9802248at2"/>
<dbReference type="AlphaFoldDB" id="A0A415E3E8"/>
<dbReference type="InterPro" id="IPR038728">
    <property type="entry name" value="YkvI-like"/>
</dbReference>
<dbReference type="Proteomes" id="UP000284841">
    <property type="component" value="Unassembled WGS sequence"/>
</dbReference>
<sequence>MKEKKLNYFHVAVMYVGTIMGAGFASGREGWQFFGIFGQKAYIGIALAGLLFMGLGMMVSYIARSLKTDDMGKVIVFTDNPKITNAVGYFMAAILYTIIISMSAAGGSLLNQQFGISKAVGGAMIAVLVILTVLGNFDRVSKVFKLIIPVLFIIDIGCCFLVMASDIEQSGATSGFPPSAMAPNWFIAAILFISYNMLGMIPIIATSSIQSKDKKNAILGSGLGGVLLAFLTLVLVFALQKDMAYTQSMDLPMLAYTSRISKVVNLLFGLVLFAAIYSAATSTYFGFSTKIKESPKKKYIIIIGACIGFICGLTGFKTIVAYLYPVEGYIGFAIILMIAANFFRVYKNNAMEKEMKHDSEAFQNFDSYDRFAYPDDIVRVTAGFGGEALLVFGSEKTALYDCGMAYCHDQLLKNISAALQARGRERLDYVLLSHTHYDHIGALPYITKRWPEVVVCAAAKAKSVFKSEGAKGTMKRLGEAARDEFSASKTPVSVDGLRVDRVVKDGDQISIGFEYFAVLETPGHTACSMTYVLEPAGIMFTSESTGVLKNPLCVETSALKSYQDTIVSAEKCKTYHAKQIICPHFGIFPEGFVDAYFDMYVKFAKEEKDFILSLAYEGYTYEEILKEYEKKYWTAQRGKSQPKPAFLENAKHIIGHIVDTFGPDNGKTTSAE</sequence>
<dbReference type="PANTHER" id="PTHR37814">
    <property type="entry name" value="CONSERVED MEMBRANE PROTEIN"/>
    <property type="match status" value="1"/>
</dbReference>
<dbReference type="SMART" id="SM00849">
    <property type="entry name" value="Lactamase_B"/>
    <property type="match status" value="1"/>
</dbReference>
<feature type="transmembrane region" description="Helical" evidence="1">
    <location>
        <begin position="260"/>
        <end position="287"/>
    </location>
</feature>
<feature type="transmembrane region" description="Helical" evidence="1">
    <location>
        <begin position="217"/>
        <end position="240"/>
    </location>
</feature>
<feature type="transmembrane region" description="Helical" evidence="1">
    <location>
        <begin position="146"/>
        <end position="165"/>
    </location>
</feature>
<feature type="transmembrane region" description="Helical" evidence="1">
    <location>
        <begin position="329"/>
        <end position="346"/>
    </location>
</feature>
<feature type="transmembrane region" description="Helical" evidence="1">
    <location>
        <begin position="41"/>
        <end position="63"/>
    </location>
</feature>
<gene>
    <name evidence="3" type="ORF">DW099_07020</name>
</gene>
<keyword evidence="1" id="KW-0812">Transmembrane</keyword>
<dbReference type="SMR" id="A0A415E3E8"/>
<keyword evidence="3" id="KW-0378">Hydrolase</keyword>
<feature type="transmembrane region" description="Helical" evidence="1">
    <location>
        <begin position="7"/>
        <end position="26"/>
    </location>
</feature>
<protein>
    <submittedName>
        <fullName evidence="3">MBL fold metallo-hydrolase</fullName>
    </submittedName>
</protein>
<dbReference type="InterPro" id="IPR036866">
    <property type="entry name" value="RibonucZ/Hydroxyglut_hydro"/>
</dbReference>
<dbReference type="Gene3D" id="1.20.1740.10">
    <property type="entry name" value="Amino acid/polyamine transporter I"/>
    <property type="match status" value="1"/>
</dbReference>
<dbReference type="PANTHER" id="PTHR37814:SF1">
    <property type="entry name" value="MEMBRANE PROTEIN"/>
    <property type="match status" value="1"/>
</dbReference>
<feature type="domain" description="Metallo-beta-lactamase" evidence="2">
    <location>
        <begin position="385"/>
        <end position="584"/>
    </location>
</feature>
<keyword evidence="4" id="KW-1185">Reference proteome</keyword>
<organism evidence="3 4">
    <name type="scientific">Emergencia timonensis</name>
    <dbReference type="NCBI Taxonomy" id="1776384"/>
    <lineage>
        <taxon>Bacteria</taxon>
        <taxon>Bacillati</taxon>
        <taxon>Bacillota</taxon>
        <taxon>Clostridia</taxon>
        <taxon>Peptostreptococcales</taxon>
        <taxon>Anaerovoracaceae</taxon>
        <taxon>Emergencia</taxon>
    </lineage>
</organism>
<keyword evidence="1" id="KW-1133">Transmembrane helix</keyword>
<keyword evidence="1" id="KW-0472">Membrane</keyword>
<evidence type="ECO:0000313" key="4">
    <source>
        <dbReference type="Proteomes" id="UP000284841"/>
    </source>
</evidence>
<evidence type="ECO:0000256" key="1">
    <source>
        <dbReference type="SAM" id="Phobius"/>
    </source>
</evidence>